<sequence>MADEISKAQAARPGDNTIFRKIIHKEIPAKITLEDDQCLVFHDVSPPAPTRLHDQHLQVPIC</sequence>
<dbReference type="InterPro" id="IPR001310">
    <property type="entry name" value="Histidine_triad_HIT"/>
</dbReference>
<organism evidence="1 2">
    <name type="scientific">Suricata suricatta</name>
    <name type="common">Meerkat</name>
    <dbReference type="NCBI Taxonomy" id="37032"/>
    <lineage>
        <taxon>Eukaryota</taxon>
        <taxon>Metazoa</taxon>
        <taxon>Chordata</taxon>
        <taxon>Craniata</taxon>
        <taxon>Vertebrata</taxon>
        <taxon>Euteleostomi</taxon>
        <taxon>Mammalia</taxon>
        <taxon>Eutheria</taxon>
        <taxon>Laurasiatheria</taxon>
        <taxon>Carnivora</taxon>
        <taxon>Feliformia</taxon>
        <taxon>Herpestidae</taxon>
        <taxon>Suricata</taxon>
    </lineage>
</organism>
<accession>A0A673UCC7</accession>
<dbReference type="SUPFAM" id="SSF54197">
    <property type="entry name" value="HIT-like"/>
    <property type="match status" value="1"/>
</dbReference>
<protein>
    <submittedName>
        <fullName evidence="1">Uncharacterized protein</fullName>
    </submittedName>
</protein>
<dbReference type="PANTHER" id="PTHR23089">
    <property type="entry name" value="HISTIDINE TRIAD HIT PROTEIN"/>
    <property type="match status" value="1"/>
</dbReference>
<proteinExistence type="predicted"/>
<evidence type="ECO:0000313" key="1">
    <source>
        <dbReference type="Ensembl" id="ENSSSUP00005018940.1"/>
    </source>
</evidence>
<dbReference type="Proteomes" id="UP000472268">
    <property type="component" value="Chromosome 9"/>
</dbReference>
<dbReference type="InterPro" id="IPR036265">
    <property type="entry name" value="HIT-like_sf"/>
</dbReference>
<dbReference type="Ensembl" id="ENSSSUT00005021647.1">
    <property type="protein sequence ID" value="ENSSSUP00005018940.1"/>
    <property type="gene ID" value="ENSSSUG00005012244.1"/>
</dbReference>
<name>A0A673UCC7_SURSU</name>
<dbReference type="AlphaFoldDB" id="A0A673UCC7"/>
<evidence type="ECO:0000313" key="2">
    <source>
        <dbReference type="Proteomes" id="UP000472268"/>
    </source>
</evidence>
<keyword evidence="2" id="KW-1185">Reference proteome</keyword>
<reference evidence="1" key="3">
    <citation type="submission" date="2025-09" db="UniProtKB">
        <authorList>
            <consortium name="Ensembl"/>
        </authorList>
    </citation>
    <scope>IDENTIFICATION</scope>
</reference>
<dbReference type="OMA" id="KHSILCA"/>
<reference evidence="1 2" key="1">
    <citation type="submission" date="2019-05" db="EMBL/GenBank/DDBJ databases">
        <title>A Chromosome-scale Meerkat (S. suricatta) Genome Assembly.</title>
        <authorList>
            <person name="Dudchenko O."/>
            <person name="Lieberman Aiden E."/>
            <person name="Tung J."/>
            <person name="Barreiro L.B."/>
            <person name="Clutton-Brock T.H."/>
        </authorList>
    </citation>
    <scope>NUCLEOTIDE SEQUENCE [LARGE SCALE GENOMIC DNA]</scope>
</reference>
<dbReference type="Gene3D" id="3.30.428.10">
    <property type="entry name" value="HIT-like"/>
    <property type="match status" value="1"/>
</dbReference>
<reference evidence="1" key="2">
    <citation type="submission" date="2025-08" db="UniProtKB">
        <authorList>
            <consortium name="Ensembl"/>
        </authorList>
    </citation>
    <scope>IDENTIFICATION</scope>
</reference>